<dbReference type="EMBL" id="BMJA01000001">
    <property type="protein sequence ID" value="GGA31745.1"/>
    <property type="molecule type" value="Genomic_DNA"/>
</dbReference>
<name>A0ABQ1FV76_9GAMM</name>
<organism evidence="1 2">
    <name type="scientific">Dyella nitratireducens</name>
    <dbReference type="NCBI Taxonomy" id="1849580"/>
    <lineage>
        <taxon>Bacteria</taxon>
        <taxon>Pseudomonadati</taxon>
        <taxon>Pseudomonadota</taxon>
        <taxon>Gammaproteobacteria</taxon>
        <taxon>Lysobacterales</taxon>
        <taxon>Rhodanobacteraceae</taxon>
        <taxon>Dyella</taxon>
    </lineage>
</organism>
<accession>A0ABQ1FV76</accession>
<evidence type="ECO:0000313" key="2">
    <source>
        <dbReference type="Proteomes" id="UP000620046"/>
    </source>
</evidence>
<dbReference type="Proteomes" id="UP000620046">
    <property type="component" value="Unassembled WGS sequence"/>
</dbReference>
<keyword evidence="2" id="KW-1185">Reference proteome</keyword>
<protein>
    <submittedName>
        <fullName evidence="1">Uncharacterized protein</fullName>
    </submittedName>
</protein>
<evidence type="ECO:0000313" key="1">
    <source>
        <dbReference type="EMBL" id="GGA31745.1"/>
    </source>
</evidence>
<comment type="caution">
    <text evidence="1">The sequence shown here is derived from an EMBL/GenBank/DDBJ whole genome shotgun (WGS) entry which is preliminary data.</text>
</comment>
<proteinExistence type="predicted"/>
<gene>
    <name evidence="1" type="ORF">GCM10010981_21100</name>
</gene>
<sequence length="68" mass="7492">MIEACTAGTTIPGPDRIVQDLDAMDVVSKRLASVLAYASLTFSRNTFLVNAPLREMTQIWLATELNHL</sequence>
<reference evidence="2" key="1">
    <citation type="journal article" date="2019" name="Int. J. Syst. Evol. Microbiol.">
        <title>The Global Catalogue of Microorganisms (GCM) 10K type strain sequencing project: providing services to taxonomists for standard genome sequencing and annotation.</title>
        <authorList>
            <consortium name="The Broad Institute Genomics Platform"/>
            <consortium name="The Broad Institute Genome Sequencing Center for Infectious Disease"/>
            <person name="Wu L."/>
            <person name="Ma J."/>
        </authorList>
    </citation>
    <scope>NUCLEOTIDE SEQUENCE [LARGE SCALE GENOMIC DNA]</scope>
    <source>
        <strain evidence="2">CGMCC 1.15439</strain>
    </source>
</reference>